<dbReference type="AlphaFoldDB" id="A0ABD1YRW3"/>
<gene>
    <name evidence="3" type="ORF">R1flu_004992</name>
</gene>
<evidence type="ECO:0000256" key="1">
    <source>
        <dbReference type="ARBA" id="ARBA00022801"/>
    </source>
</evidence>
<sequence>MGIVTAISSSLVSLGDANLFWKCRQLARCIQSKSFLIRGDRALSSRTGVVDRCREWIGEVSSQRPVQLSQVEDSFIGEKRHLVRWFSVGSLPQTGTSLTSREAAVAVKQNAGLVGFYSDHHVVPLPDGHRFPMDKYRATRKLLEEDAALRGILVTYPSPYASREELSLVHDASYLDSISTGDLDEKQQRAIGFPWSPDLWRRSQASCGGTIAAMHAVLLGVTKVAANIAGGTHHAFPDHGEGFCVYNDIAVAAKVALNEYPVSCNLQSPILVIDLDVHQGNGTSKIFENDDRVITFDLHGAKNYPWRTRMTSNYDIGLPDDTGDEEYLKVLNERLPSVFETHKPFLVFFQAGVDALKEDSFGRLALTRQGLLRRNHIVYSACITRNLPLVITMGGGYSRPSEASIQAHADVYRSAALRYGAAQSI</sequence>
<evidence type="ECO:0000259" key="2">
    <source>
        <dbReference type="Pfam" id="PF00850"/>
    </source>
</evidence>
<dbReference type="InterPro" id="IPR000286">
    <property type="entry name" value="HDACs"/>
</dbReference>
<dbReference type="PRINTS" id="PR01270">
    <property type="entry name" value="HDASUPER"/>
</dbReference>
<accession>A0ABD1YRW3</accession>
<dbReference type="PANTHER" id="PTHR10625:SF19">
    <property type="entry name" value="HISTONE DEACETYLASE 12"/>
    <property type="match status" value="1"/>
</dbReference>
<dbReference type="InterPro" id="IPR037138">
    <property type="entry name" value="His_deacetylse_dom_sf"/>
</dbReference>
<proteinExistence type="predicted"/>
<dbReference type="InterPro" id="IPR044150">
    <property type="entry name" value="HDAC_classIV"/>
</dbReference>
<dbReference type="Proteomes" id="UP001605036">
    <property type="component" value="Unassembled WGS sequence"/>
</dbReference>
<dbReference type="GO" id="GO:0016787">
    <property type="term" value="F:hydrolase activity"/>
    <property type="evidence" value="ECO:0007669"/>
    <property type="project" value="UniProtKB-KW"/>
</dbReference>
<reference evidence="3 4" key="1">
    <citation type="submission" date="2024-09" db="EMBL/GenBank/DDBJ databases">
        <title>Chromosome-scale assembly of Riccia fluitans.</title>
        <authorList>
            <person name="Paukszto L."/>
            <person name="Sawicki J."/>
            <person name="Karawczyk K."/>
            <person name="Piernik-Szablinska J."/>
            <person name="Szczecinska M."/>
            <person name="Mazdziarz M."/>
        </authorList>
    </citation>
    <scope>NUCLEOTIDE SEQUENCE [LARGE SCALE GENOMIC DNA]</scope>
    <source>
        <strain evidence="3">Rf_01</strain>
        <tissue evidence="3">Aerial parts of the thallus</tissue>
    </source>
</reference>
<dbReference type="EMBL" id="JBHFFA010000003">
    <property type="protein sequence ID" value="KAL2633513.1"/>
    <property type="molecule type" value="Genomic_DNA"/>
</dbReference>
<dbReference type="InterPro" id="IPR023696">
    <property type="entry name" value="Ureohydrolase_dom_sf"/>
</dbReference>
<keyword evidence="1" id="KW-0378">Hydrolase</keyword>
<keyword evidence="4" id="KW-1185">Reference proteome</keyword>
<dbReference type="CDD" id="cd09993">
    <property type="entry name" value="HDAC_classIV"/>
    <property type="match status" value="1"/>
</dbReference>
<dbReference type="InterPro" id="IPR023801">
    <property type="entry name" value="His_deacetylse_dom"/>
</dbReference>
<evidence type="ECO:0000313" key="3">
    <source>
        <dbReference type="EMBL" id="KAL2633513.1"/>
    </source>
</evidence>
<comment type="caution">
    <text evidence="3">The sequence shown here is derived from an EMBL/GenBank/DDBJ whole genome shotgun (WGS) entry which is preliminary data.</text>
</comment>
<name>A0ABD1YRW3_9MARC</name>
<dbReference type="SUPFAM" id="SSF52768">
    <property type="entry name" value="Arginase/deacetylase"/>
    <property type="match status" value="1"/>
</dbReference>
<evidence type="ECO:0000313" key="4">
    <source>
        <dbReference type="Proteomes" id="UP001605036"/>
    </source>
</evidence>
<dbReference type="Pfam" id="PF00850">
    <property type="entry name" value="Hist_deacetyl"/>
    <property type="match status" value="1"/>
</dbReference>
<protein>
    <recommendedName>
        <fullName evidence="2">Histone deacetylase domain-containing protein</fullName>
    </recommendedName>
</protein>
<feature type="domain" description="Histone deacetylase" evidence="2">
    <location>
        <begin position="129"/>
        <end position="403"/>
    </location>
</feature>
<dbReference type="Gene3D" id="3.40.800.20">
    <property type="entry name" value="Histone deacetylase domain"/>
    <property type="match status" value="1"/>
</dbReference>
<dbReference type="PANTHER" id="PTHR10625">
    <property type="entry name" value="HISTONE DEACETYLASE HDAC1-RELATED"/>
    <property type="match status" value="1"/>
</dbReference>
<organism evidence="3 4">
    <name type="scientific">Riccia fluitans</name>
    <dbReference type="NCBI Taxonomy" id="41844"/>
    <lineage>
        <taxon>Eukaryota</taxon>
        <taxon>Viridiplantae</taxon>
        <taxon>Streptophyta</taxon>
        <taxon>Embryophyta</taxon>
        <taxon>Marchantiophyta</taxon>
        <taxon>Marchantiopsida</taxon>
        <taxon>Marchantiidae</taxon>
        <taxon>Marchantiales</taxon>
        <taxon>Ricciaceae</taxon>
        <taxon>Riccia</taxon>
    </lineage>
</organism>